<evidence type="ECO:0000313" key="2">
    <source>
        <dbReference type="EMBL" id="QHT92188.1"/>
    </source>
</evidence>
<protein>
    <submittedName>
        <fullName evidence="2">Uncharacterized protein</fullName>
    </submittedName>
</protein>
<reference evidence="2" key="1">
    <citation type="journal article" date="2020" name="Nature">
        <title>Giant virus diversity and host interactions through global metagenomics.</title>
        <authorList>
            <person name="Schulz F."/>
            <person name="Roux S."/>
            <person name="Paez-Espino D."/>
            <person name="Jungbluth S."/>
            <person name="Walsh D.A."/>
            <person name="Denef V.J."/>
            <person name="McMahon K.D."/>
            <person name="Konstantinidis K.T."/>
            <person name="Eloe-Fadrosh E.A."/>
            <person name="Kyrpides N.C."/>
            <person name="Woyke T."/>
        </authorList>
    </citation>
    <scope>NUCLEOTIDE SEQUENCE</scope>
    <source>
        <strain evidence="2">GVMAG-M-3300023184-88</strain>
    </source>
</reference>
<feature type="transmembrane region" description="Helical" evidence="1">
    <location>
        <begin position="79"/>
        <end position="103"/>
    </location>
</feature>
<keyword evidence="1" id="KW-0812">Transmembrane</keyword>
<accession>A0A6C0IG65</accession>
<keyword evidence="1" id="KW-0472">Membrane</keyword>
<dbReference type="AlphaFoldDB" id="A0A6C0IG65"/>
<name>A0A6C0IG65_9ZZZZ</name>
<keyword evidence="1" id="KW-1133">Transmembrane helix</keyword>
<sequence>MAQAIQASQSQFQSAMKPIAPQVDKITQLFHTTLSQLDSPSRLLYGFILVLAIVYSSVIPSEYRTFADSLLGKLFGITAVFFATHSLGWVYGLLTALAFLLLLHGAPRKSGIEGFDGGGSVSEKKTVGKRWFVERVLNERPVAISMDQVKTQAITD</sequence>
<organism evidence="2">
    <name type="scientific">viral metagenome</name>
    <dbReference type="NCBI Taxonomy" id="1070528"/>
    <lineage>
        <taxon>unclassified sequences</taxon>
        <taxon>metagenomes</taxon>
        <taxon>organismal metagenomes</taxon>
    </lineage>
</organism>
<dbReference type="EMBL" id="MN740182">
    <property type="protein sequence ID" value="QHT92188.1"/>
    <property type="molecule type" value="Genomic_DNA"/>
</dbReference>
<feature type="transmembrane region" description="Helical" evidence="1">
    <location>
        <begin position="43"/>
        <end position="59"/>
    </location>
</feature>
<evidence type="ECO:0000256" key="1">
    <source>
        <dbReference type="SAM" id="Phobius"/>
    </source>
</evidence>
<proteinExistence type="predicted"/>